<name>A0A8J3JIP3_9ACTN</name>
<gene>
    <name evidence="5" type="ORF">Cba03nite_27470</name>
</gene>
<dbReference type="GO" id="GO:0003677">
    <property type="term" value="F:DNA binding"/>
    <property type="evidence" value="ECO:0007669"/>
    <property type="project" value="UniProtKB-KW"/>
</dbReference>
<reference evidence="5 6" key="1">
    <citation type="submission" date="2021-01" db="EMBL/GenBank/DDBJ databases">
        <title>Whole genome shotgun sequence of Catellatospora bangladeshensis NBRC 107357.</title>
        <authorList>
            <person name="Komaki H."/>
            <person name="Tamura T."/>
        </authorList>
    </citation>
    <scope>NUCLEOTIDE SEQUENCE [LARGE SCALE GENOMIC DNA]</scope>
    <source>
        <strain evidence="5 6">NBRC 107357</strain>
    </source>
</reference>
<organism evidence="5 6">
    <name type="scientific">Catellatospora bangladeshensis</name>
    <dbReference type="NCBI Taxonomy" id="310355"/>
    <lineage>
        <taxon>Bacteria</taxon>
        <taxon>Bacillati</taxon>
        <taxon>Actinomycetota</taxon>
        <taxon>Actinomycetes</taxon>
        <taxon>Micromonosporales</taxon>
        <taxon>Micromonosporaceae</taxon>
        <taxon>Catellatospora</taxon>
    </lineage>
</organism>
<evidence type="ECO:0000313" key="6">
    <source>
        <dbReference type="Proteomes" id="UP000601223"/>
    </source>
</evidence>
<keyword evidence="1" id="KW-0238">DNA-binding</keyword>
<evidence type="ECO:0000259" key="4">
    <source>
        <dbReference type="Pfam" id="PF23359"/>
    </source>
</evidence>
<dbReference type="InterPro" id="IPR036625">
    <property type="entry name" value="E3-bd_dom_sf"/>
</dbReference>
<dbReference type="GO" id="GO:0016746">
    <property type="term" value="F:acyltransferase activity"/>
    <property type="evidence" value="ECO:0007669"/>
    <property type="project" value="InterPro"/>
</dbReference>
<keyword evidence="6" id="KW-1185">Reference proteome</keyword>
<feature type="domain" description="Lsr2 DNA-binding" evidence="4">
    <location>
        <begin position="79"/>
        <end position="113"/>
    </location>
</feature>
<evidence type="ECO:0000256" key="2">
    <source>
        <dbReference type="SAM" id="MobiDB-lite"/>
    </source>
</evidence>
<sequence>MARREIVVLADDLDGSEGDVRSVKFGFEGANYEIDLGPANHDKLALALAPFLAAARKESGRRGPAAAPKAKAPTAAEQRAFNQRVREWAKDQGKEVNDRGRVPAKVIEAYYAAGLR</sequence>
<dbReference type="Pfam" id="PF11774">
    <property type="entry name" value="Lsr2"/>
    <property type="match status" value="1"/>
</dbReference>
<feature type="region of interest" description="Disordered" evidence="2">
    <location>
        <begin position="59"/>
        <end position="79"/>
    </location>
</feature>
<dbReference type="InterPro" id="IPR024412">
    <property type="entry name" value="Lsr2_dim_dom"/>
</dbReference>
<dbReference type="Pfam" id="PF23359">
    <property type="entry name" value="Lsr2_DNA-bd"/>
    <property type="match status" value="1"/>
</dbReference>
<dbReference type="EMBL" id="BONF01000013">
    <property type="protein sequence ID" value="GIF81398.1"/>
    <property type="molecule type" value="Genomic_DNA"/>
</dbReference>
<dbReference type="AlphaFoldDB" id="A0A8J3JIP3"/>
<comment type="caution">
    <text evidence="5">The sequence shown here is derived from an EMBL/GenBank/DDBJ whole genome shotgun (WGS) entry which is preliminary data.</text>
</comment>
<evidence type="ECO:0000313" key="5">
    <source>
        <dbReference type="EMBL" id="GIF81398.1"/>
    </source>
</evidence>
<dbReference type="InterPro" id="IPR042261">
    <property type="entry name" value="Lsr2-like_dimerization"/>
</dbReference>
<feature type="compositionally biased region" description="Low complexity" evidence="2">
    <location>
        <begin position="64"/>
        <end position="76"/>
    </location>
</feature>
<dbReference type="RefSeq" id="WP_203745790.1">
    <property type="nucleotide sequence ID" value="NZ_BONF01000013.1"/>
</dbReference>
<evidence type="ECO:0000259" key="3">
    <source>
        <dbReference type="Pfam" id="PF11774"/>
    </source>
</evidence>
<dbReference type="Proteomes" id="UP000601223">
    <property type="component" value="Unassembled WGS sequence"/>
</dbReference>
<dbReference type="InterPro" id="IPR055370">
    <property type="entry name" value="Lsr2_DNA-bd"/>
</dbReference>
<dbReference type="Gene3D" id="4.10.320.10">
    <property type="entry name" value="E3-binding domain"/>
    <property type="match status" value="1"/>
</dbReference>
<accession>A0A8J3JIP3</accession>
<protein>
    <submittedName>
        <fullName evidence="5">Lsr2 family protein</fullName>
    </submittedName>
</protein>
<proteinExistence type="predicted"/>
<dbReference type="Gene3D" id="3.30.60.230">
    <property type="entry name" value="Lsr2, dimerization domain"/>
    <property type="match status" value="1"/>
</dbReference>
<evidence type="ECO:0000256" key="1">
    <source>
        <dbReference type="ARBA" id="ARBA00023125"/>
    </source>
</evidence>
<feature type="domain" description="Lsr2 dimerization" evidence="3">
    <location>
        <begin position="1"/>
        <end position="58"/>
    </location>
</feature>